<dbReference type="Proteomes" id="UP000190626">
    <property type="component" value="Unassembled WGS sequence"/>
</dbReference>
<evidence type="ECO:0000256" key="7">
    <source>
        <dbReference type="ARBA" id="ARBA00023209"/>
    </source>
</evidence>
<feature type="active site" description="Proton acceptor" evidence="13 14">
    <location>
        <position position="195"/>
    </location>
</feature>
<dbReference type="PIRSF" id="PIRSF000114">
    <property type="entry name" value="Glycerol-3-P_dh"/>
    <property type="match status" value="1"/>
</dbReference>
<evidence type="ECO:0000256" key="17">
    <source>
        <dbReference type="RuleBase" id="RU000437"/>
    </source>
</evidence>
<protein>
    <recommendedName>
        <fullName evidence="11 13">Glycerol-3-phosphate dehydrogenase [NAD(P)+]</fullName>
        <ecNumber evidence="10 13">1.1.1.94</ecNumber>
    </recommendedName>
    <alternativeName>
        <fullName evidence="13">NAD(P)(+)-dependent glycerol-3-phosphate dehydrogenase</fullName>
    </alternativeName>
    <alternativeName>
        <fullName evidence="12 13">NAD(P)H-dependent dihydroxyacetone-phosphate reductase</fullName>
    </alternativeName>
</protein>
<evidence type="ECO:0000256" key="11">
    <source>
        <dbReference type="ARBA" id="ARBA00069372"/>
    </source>
</evidence>
<proteinExistence type="inferred from homology"/>
<comment type="caution">
    <text evidence="20">The sequence shown here is derived from an EMBL/GenBank/DDBJ whole genome shotgun (WGS) entry which is preliminary data.</text>
</comment>
<feature type="binding site" evidence="13">
    <location>
        <position position="109"/>
    </location>
    <ligand>
        <name>NADPH</name>
        <dbReference type="ChEBI" id="CHEBI:57783"/>
    </ligand>
</feature>
<dbReference type="GO" id="GO:0005975">
    <property type="term" value="P:carbohydrate metabolic process"/>
    <property type="evidence" value="ECO:0007669"/>
    <property type="project" value="InterPro"/>
</dbReference>
<feature type="binding site" evidence="13">
    <location>
        <position position="258"/>
    </location>
    <ligand>
        <name>sn-glycerol 3-phosphate</name>
        <dbReference type="ChEBI" id="CHEBI:57597"/>
    </ligand>
</feature>
<keyword evidence="4 13" id="KW-0560">Oxidoreductase</keyword>
<dbReference type="InterPro" id="IPR013328">
    <property type="entry name" value="6PGD_dom2"/>
</dbReference>
<accession>A0A1V4HSC5</accession>
<feature type="binding site" evidence="13">
    <location>
        <position position="195"/>
    </location>
    <ligand>
        <name>sn-glycerol 3-phosphate</name>
        <dbReference type="ChEBI" id="CHEBI:57597"/>
    </ligand>
</feature>
<reference evidence="21" key="1">
    <citation type="submission" date="2016-07" db="EMBL/GenBank/DDBJ databases">
        <authorList>
            <person name="Florea S."/>
            <person name="Webb J.S."/>
            <person name="Jaromczyk J."/>
            <person name="Schardl C.L."/>
        </authorList>
    </citation>
    <scope>NUCLEOTIDE SEQUENCE [LARGE SCALE GENOMIC DNA]</scope>
    <source>
        <strain evidence="21">CY1</strain>
    </source>
</reference>
<feature type="binding site" evidence="13">
    <location>
        <position position="285"/>
    </location>
    <ligand>
        <name>NADPH</name>
        <dbReference type="ChEBI" id="CHEBI:57783"/>
    </ligand>
</feature>
<dbReference type="PRINTS" id="PR00077">
    <property type="entry name" value="GPDHDRGNASE"/>
</dbReference>
<dbReference type="PANTHER" id="PTHR11728:SF1">
    <property type="entry name" value="GLYCEROL-3-PHOSPHATE DEHYDROGENASE [NAD(+)] 2, CHLOROPLASTIC"/>
    <property type="match status" value="1"/>
</dbReference>
<dbReference type="InterPro" id="IPR006168">
    <property type="entry name" value="G3P_DH_NAD-dep"/>
</dbReference>
<feature type="binding site" evidence="13">
    <location>
        <position position="142"/>
    </location>
    <ligand>
        <name>sn-glycerol 3-phosphate</name>
        <dbReference type="ChEBI" id="CHEBI:57597"/>
    </ligand>
</feature>
<keyword evidence="8 13" id="KW-1208">Phospholipid metabolism</keyword>
<keyword evidence="5 13" id="KW-0520">NAD</keyword>
<evidence type="ECO:0000259" key="18">
    <source>
        <dbReference type="Pfam" id="PF01210"/>
    </source>
</evidence>
<feature type="binding site" evidence="13">
    <location>
        <position position="35"/>
    </location>
    <ligand>
        <name>NADPH</name>
        <dbReference type="ChEBI" id="CHEBI:57783"/>
    </ligand>
</feature>
<evidence type="ECO:0000256" key="9">
    <source>
        <dbReference type="ARBA" id="ARBA00052716"/>
    </source>
</evidence>
<evidence type="ECO:0000256" key="16">
    <source>
        <dbReference type="PIRSR" id="PIRSR000114-3"/>
    </source>
</evidence>
<dbReference type="InterPro" id="IPR008927">
    <property type="entry name" value="6-PGluconate_DH-like_C_sf"/>
</dbReference>
<dbReference type="STRING" id="1469647.BC351_17050"/>
<dbReference type="GO" id="GO:0046168">
    <property type="term" value="P:glycerol-3-phosphate catabolic process"/>
    <property type="evidence" value="ECO:0007669"/>
    <property type="project" value="InterPro"/>
</dbReference>
<evidence type="ECO:0000313" key="21">
    <source>
        <dbReference type="Proteomes" id="UP000190626"/>
    </source>
</evidence>
<feature type="binding site" evidence="16">
    <location>
        <position position="259"/>
    </location>
    <ligand>
        <name>NAD(+)</name>
        <dbReference type="ChEBI" id="CHEBI:57540"/>
    </ligand>
</feature>
<evidence type="ECO:0000256" key="15">
    <source>
        <dbReference type="PIRSR" id="PIRSR000114-2"/>
    </source>
</evidence>
<feature type="binding site" evidence="15">
    <location>
        <position position="109"/>
    </location>
    <ligand>
        <name>substrate</name>
    </ligand>
</feature>
<dbReference type="InterPro" id="IPR006109">
    <property type="entry name" value="G3P_DH_NAD-dep_C"/>
</dbReference>
<evidence type="ECO:0000256" key="6">
    <source>
        <dbReference type="ARBA" id="ARBA00023098"/>
    </source>
</evidence>
<feature type="binding site" evidence="13">
    <location>
        <position position="248"/>
    </location>
    <ligand>
        <name>sn-glycerol 3-phosphate</name>
        <dbReference type="ChEBI" id="CHEBI:57597"/>
    </ligand>
</feature>
<dbReference type="GO" id="GO:0141152">
    <property type="term" value="F:glycerol-3-phosphate dehydrogenase (NAD+) activity"/>
    <property type="evidence" value="ECO:0007669"/>
    <property type="project" value="RHEA"/>
</dbReference>
<dbReference type="PANTHER" id="PTHR11728">
    <property type="entry name" value="GLYCEROL-3-PHOSPHATE DEHYDROGENASE"/>
    <property type="match status" value="1"/>
</dbReference>
<evidence type="ECO:0000256" key="13">
    <source>
        <dbReference type="HAMAP-Rule" id="MF_00394"/>
    </source>
</evidence>
<gene>
    <name evidence="13" type="primary">gpsA</name>
    <name evidence="20" type="ORF">BC351_17050</name>
</gene>
<evidence type="ECO:0000313" key="20">
    <source>
        <dbReference type="EMBL" id="OPH60898.1"/>
    </source>
</evidence>
<dbReference type="FunFam" id="1.10.1040.10:FF:000001">
    <property type="entry name" value="Glycerol-3-phosphate dehydrogenase [NAD(P)+]"/>
    <property type="match status" value="1"/>
</dbReference>
<keyword evidence="13" id="KW-0963">Cytoplasm</keyword>
<feature type="domain" description="Glycerol-3-phosphate dehydrogenase NAD-dependent C-terminal" evidence="19">
    <location>
        <begin position="184"/>
        <end position="323"/>
    </location>
</feature>
<feature type="binding site" evidence="16">
    <location>
        <position position="144"/>
    </location>
    <ligand>
        <name>NAD(+)</name>
        <dbReference type="ChEBI" id="CHEBI:57540"/>
    </ligand>
</feature>
<dbReference type="Pfam" id="PF01210">
    <property type="entry name" value="NAD_Gly3P_dh_N"/>
    <property type="match status" value="1"/>
</dbReference>
<evidence type="ECO:0000259" key="19">
    <source>
        <dbReference type="Pfam" id="PF07479"/>
    </source>
</evidence>
<sequence>MALSNKVSVLVAGSWGTALASVLADNGKQVLLWSRNEEQVKEINAKHTNHRFLQDVELSPLIVATHSLQEAVVDADAIVMVVPSAGMRDVAAQIRPFLKKDALIIHATKGFETGTLKRMTEVLSDELPEHDPKRFVVLSGPSHAEEVIQKRPTTVVVAAEDLEAAEAAQDLMINAYFRVYTNPDVAGVEIGGALKNIIALGAGLTDGLGFGDNAKAALMTRGLAEIARLGATMGANPLTFAGLAGIGDLIATCTSQHSRNWRAGNKLAKGIALDEVLKEMGMVVEGVKTTKAAYELAQRYDVVMPITHELHNVLFEGKSPQLAAQDLMGRVRTHEIEEVAVETTTKVFK</sequence>
<evidence type="ECO:0000256" key="14">
    <source>
        <dbReference type="PIRSR" id="PIRSR000114-1"/>
    </source>
</evidence>
<keyword evidence="3 13" id="KW-0521">NADP</keyword>
<evidence type="ECO:0000256" key="2">
    <source>
        <dbReference type="ARBA" id="ARBA00022516"/>
    </source>
</evidence>
<dbReference type="SUPFAM" id="SSF51735">
    <property type="entry name" value="NAD(P)-binding Rossmann-fold domains"/>
    <property type="match status" value="1"/>
</dbReference>
<dbReference type="FunFam" id="3.40.50.720:FF:000019">
    <property type="entry name" value="Glycerol-3-phosphate dehydrogenase [NAD(P)+]"/>
    <property type="match status" value="1"/>
</dbReference>
<feature type="binding site" evidence="13">
    <location>
        <position position="109"/>
    </location>
    <ligand>
        <name>sn-glycerol 3-phosphate</name>
        <dbReference type="ChEBI" id="CHEBI:57597"/>
    </ligand>
</feature>
<dbReference type="UniPathway" id="UPA00940"/>
<feature type="binding site" evidence="13">
    <location>
        <position position="14"/>
    </location>
    <ligand>
        <name>NADPH</name>
        <dbReference type="ChEBI" id="CHEBI:57783"/>
    </ligand>
</feature>
<keyword evidence="2 13" id="KW-0444">Lipid biosynthesis</keyword>
<comment type="similarity">
    <text evidence="1 13 17">Belongs to the NAD-dependent glycerol-3-phosphate dehydrogenase family.</text>
</comment>
<comment type="function">
    <text evidence="13">Catalyzes the reduction of the glycolytic intermediate dihydroxyacetone phosphate (DHAP) to sn-glycerol 3-phosphate (G3P), the key precursor for phospholipid synthesis.</text>
</comment>
<keyword evidence="13" id="KW-0547">Nucleotide-binding</keyword>
<dbReference type="PROSITE" id="PS00957">
    <property type="entry name" value="NAD_G3PDH"/>
    <property type="match status" value="1"/>
</dbReference>
<evidence type="ECO:0000256" key="5">
    <source>
        <dbReference type="ARBA" id="ARBA00023027"/>
    </source>
</evidence>
<evidence type="ECO:0000256" key="8">
    <source>
        <dbReference type="ARBA" id="ARBA00023264"/>
    </source>
</evidence>
<dbReference type="AlphaFoldDB" id="A0A1V4HSC5"/>
<evidence type="ECO:0000256" key="12">
    <source>
        <dbReference type="ARBA" id="ARBA00080511"/>
    </source>
</evidence>
<dbReference type="SUPFAM" id="SSF48179">
    <property type="entry name" value="6-phosphogluconate dehydrogenase C-terminal domain-like"/>
    <property type="match status" value="1"/>
</dbReference>
<dbReference type="NCBIfam" id="NF000941">
    <property type="entry name" value="PRK00094.1-3"/>
    <property type="match status" value="1"/>
</dbReference>
<dbReference type="GO" id="GO:0006650">
    <property type="term" value="P:glycerophospholipid metabolic process"/>
    <property type="evidence" value="ECO:0007669"/>
    <property type="project" value="UniProtKB-UniRule"/>
</dbReference>
<keyword evidence="7 13" id="KW-0594">Phospholipid biosynthesis</keyword>
<comment type="subcellular location">
    <subcellularLocation>
        <location evidence="13">Cytoplasm</location>
    </subcellularLocation>
</comment>
<dbReference type="GO" id="GO:0141153">
    <property type="term" value="F:glycerol-3-phosphate dehydrogenase (NADP+) activity"/>
    <property type="evidence" value="ECO:0007669"/>
    <property type="project" value="RHEA"/>
</dbReference>
<feature type="binding site" evidence="13">
    <location>
        <position position="144"/>
    </location>
    <ligand>
        <name>NADPH</name>
        <dbReference type="ChEBI" id="CHEBI:57783"/>
    </ligand>
</feature>
<feature type="binding site" evidence="15">
    <location>
        <begin position="259"/>
        <end position="260"/>
    </location>
    <ligand>
        <name>substrate</name>
    </ligand>
</feature>
<organism evidence="20 21">
    <name type="scientific">Paenibacillus ferrarius</name>
    <dbReference type="NCBI Taxonomy" id="1469647"/>
    <lineage>
        <taxon>Bacteria</taxon>
        <taxon>Bacillati</taxon>
        <taxon>Bacillota</taxon>
        <taxon>Bacilli</taxon>
        <taxon>Bacillales</taxon>
        <taxon>Paenibacillaceae</taxon>
        <taxon>Paenibacillus</taxon>
    </lineage>
</organism>
<evidence type="ECO:0000256" key="10">
    <source>
        <dbReference type="ARBA" id="ARBA00066687"/>
    </source>
</evidence>
<dbReference type="Pfam" id="PF07479">
    <property type="entry name" value="NAD_Gly3P_dh_C"/>
    <property type="match status" value="1"/>
</dbReference>
<feature type="binding site" evidence="13">
    <location>
        <position position="260"/>
    </location>
    <ligand>
        <name>sn-glycerol 3-phosphate</name>
        <dbReference type="ChEBI" id="CHEBI:57597"/>
    </ligand>
</feature>
<feature type="binding site" evidence="13">
    <location>
        <position position="140"/>
    </location>
    <ligand>
        <name>sn-glycerol 3-phosphate</name>
        <dbReference type="ChEBI" id="CHEBI:57597"/>
    </ligand>
</feature>
<evidence type="ECO:0000256" key="1">
    <source>
        <dbReference type="ARBA" id="ARBA00011009"/>
    </source>
</evidence>
<dbReference type="Gene3D" id="1.10.1040.10">
    <property type="entry name" value="N-(1-d-carboxylethyl)-l-norvaline Dehydrogenase, domain 2"/>
    <property type="match status" value="1"/>
</dbReference>
<evidence type="ECO:0000256" key="4">
    <source>
        <dbReference type="ARBA" id="ARBA00023002"/>
    </source>
</evidence>
<dbReference type="InterPro" id="IPR036291">
    <property type="entry name" value="NAD(P)-bd_dom_sf"/>
</dbReference>
<feature type="binding site" evidence="13">
    <location>
        <position position="15"/>
    </location>
    <ligand>
        <name>NADPH</name>
        <dbReference type="ChEBI" id="CHEBI:57783"/>
    </ligand>
</feature>
<dbReference type="EC" id="1.1.1.94" evidence="10 13"/>
<dbReference type="GO" id="GO:0008654">
    <property type="term" value="P:phospholipid biosynthetic process"/>
    <property type="evidence" value="ECO:0007669"/>
    <property type="project" value="UniProtKB-KW"/>
</dbReference>
<comment type="catalytic activity">
    <reaction evidence="13">
        <text>sn-glycerol 3-phosphate + NAD(+) = dihydroxyacetone phosphate + NADH + H(+)</text>
        <dbReference type="Rhea" id="RHEA:11092"/>
        <dbReference type="ChEBI" id="CHEBI:15378"/>
        <dbReference type="ChEBI" id="CHEBI:57540"/>
        <dbReference type="ChEBI" id="CHEBI:57597"/>
        <dbReference type="ChEBI" id="CHEBI:57642"/>
        <dbReference type="ChEBI" id="CHEBI:57945"/>
        <dbReference type="EC" id="1.1.1.94"/>
    </reaction>
</comment>
<dbReference type="GO" id="GO:0046167">
    <property type="term" value="P:glycerol-3-phosphate biosynthetic process"/>
    <property type="evidence" value="ECO:0007669"/>
    <property type="project" value="UniProtKB-UniRule"/>
</dbReference>
<feature type="binding site" evidence="13">
    <location>
        <position position="259"/>
    </location>
    <ligand>
        <name>sn-glycerol 3-phosphate</name>
        <dbReference type="ChEBI" id="CHEBI:57597"/>
    </ligand>
</feature>
<evidence type="ECO:0000256" key="3">
    <source>
        <dbReference type="ARBA" id="ARBA00022857"/>
    </source>
</evidence>
<dbReference type="Gene3D" id="3.40.50.720">
    <property type="entry name" value="NAD(P)-binding Rossmann-like Domain"/>
    <property type="match status" value="1"/>
</dbReference>
<comment type="caution">
    <text evidence="13">Lacks conserved residue(s) required for the propagation of feature annotation.</text>
</comment>
<feature type="domain" description="Glycerol-3-phosphate dehydrogenase NAD-dependent N-terminal" evidence="18">
    <location>
        <begin position="6"/>
        <end position="164"/>
    </location>
</feature>
<name>A0A1V4HSC5_9BACL</name>
<comment type="pathway">
    <text evidence="13">Membrane lipid metabolism; glycerophospholipid metabolism.</text>
</comment>
<feature type="binding site" evidence="13">
    <location>
        <position position="283"/>
    </location>
    <ligand>
        <name>NADPH</name>
        <dbReference type="ChEBI" id="CHEBI:57783"/>
    </ligand>
</feature>
<keyword evidence="6 13" id="KW-0443">Lipid metabolism</keyword>
<dbReference type="GO" id="GO:0005829">
    <property type="term" value="C:cytosol"/>
    <property type="evidence" value="ECO:0007669"/>
    <property type="project" value="TreeGrafter"/>
</dbReference>
<dbReference type="NCBIfam" id="NF000940">
    <property type="entry name" value="PRK00094.1-2"/>
    <property type="match status" value="1"/>
</dbReference>
<dbReference type="NCBIfam" id="NF000942">
    <property type="entry name" value="PRK00094.1-4"/>
    <property type="match status" value="1"/>
</dbReference>
<dbReference type="HAMAP" id="MF_00394">
    <property type="entry name" value="NAD_Glyc3P_dehydrog"/>
    <property type="match status" value="1"/>
</dbReference>
<dbReference type="InterPro" id="IPR011128">
    <property type="entry name" value="G3P_DH_NAD-dep_N"/>
</dbReference>
<dbReference type="GO" id="GO:0051287">
    <property type="term" value="F:NAD binding"/>
    <property type="evidence" value="ECO:0007669"/>
    <property type="project" value="InterPro"/>
</dbReference>
<feature type="binding site" evidence="13">
    <location>
        <position position="259"/>
    </location>
    <ligand>
        <name>NADPH</name>
        <dbReference type="ChEBI" id="CHEBI:57783"/>
    </ligand>
</feature>
<comment type="catalytic activity">
    <reaction evidence="9">
        <text>sn-glycerol 3-phosphate + NADP(+) = dihydroxyacetone phosphate + NADPH + H(+)</text>
        <dbReference type="Rhea" id="RHEA:11096"/>
        <dbReference type="ChEBI" id="CHEBI:15378"/>
        <dbReference type="ChEBI" id="CHEBI:57597"/>
        <dbReference type="ChEBI" id="CHEBI:57642"/>
        <dbReference type="ChEBI" id="CHEBI:57783"/>
        <dbReference type="ChEBI" id="CHEBI:58349"/>
        <dbReference type="EC" id="1.1.1.94"/>
    </reaction>
    <physiologicalReaction direction="right-to-left" evidence="9">
        <dbReference type="Rhea" id="RHEA:11098"/>
    </physiologicalReaction>
</comment>
<dbReference type="EMBL" id="MBTG01000003">
    <property type="protein sequence ID" value="OPH60898.1"/>
    <property type="molecule type" value="Genomic_DNA"/>
</dbReference>
<keyword evidence="21" id="KW-1185">Reference proteome</keyword>